<evidence type="ECO:0000313" key="1">
    <source>
        <dbReference type="EMBL" id="TMS17347.1"/>
    </source>
</evidence>
<protein>
    <submittedName>
        <fullName evidence="1">Uncharacterized protein</fullName>
    </submittedName>
</protein>
<comment type="caution">
    <text evidence="1">The sequence shown here is derived from an EMBL/GenBank/DDBJ whole genome shotgun (WGS) entry which is preliminary data.</text>
</comment>
<keyword evidence="2" id="KW-1185">Reference proteome</keyword>
<reference evidence="1" key="1">
    <citation type="submission" date="2018-11" db="EMBL/GenBank/DDBJ databases">
        <title>The sequence and de novo assembly of Larimichthys crocea genome using PacBio and Hi-C technologies.</title>
        <authorList>
            <person name="Xu P."/>
            <person name="Chen B."/>
            <person name="Zhou Z."/>
            <person name="Ke Q."/>
            <person name="Wu Y."/>
            <person name="Bai H."/>
            <person name="Pu F."/>
        </authorList>
    </citation>
    <scope>NUCLEOTIDE SEQUENCE</scope>
    <source>
        <tissue evidence="1">Muscle</tissue>
    </source>
</reference>
<sequence>MEGDKLYLKCEASGNPSPSFRWYKDGHELQKGRDLKIKTNKKNSKVQISRVRVEDSGNYTCVAENSLGQENVTSIISVQILTTTTPSPGVSHARRCNDSEKTYCVNGGDCYFIHGINQLSCKCPNDYTGDRCQNSVITGFYMACLELFEGGERGGKETEEEDAQSPTPEPESACGATHVQRTPPPQARSRGDPFRRESKNSRNTYCRGKFRHEEQTWSMERTESMNSDCQSGGLSSSVGTSKCSSPACMARRAAHWGCTDVSGPGMQYGDSYDSLRDSPHSDRYVSALTTPARLSPVEFHYPPLPPQVPTFQITSPNTSHALSLPPNAAAYHRDDDQPLLRCPDDGSLYRQPRRPRRPYLTESTGSLPSSPYRLPDDEAYETTQEYASSREPIRSRRRPRRNRLNGHISQRSAGLRDYSSQSFSQSEEEEEEEEEEDAHGESTPFLSMQNMNMDPPLTVPGFRSSSGADTRTHRGLSRPGTRSNGQSRGSQSHRSKADNMPL</sequence>
<accession>A0ACD3RCN0</accession>
<name>A0ACD3RCN0_LARCR</name>
<organism evidence="1 2">
    <name type="scientific">Larimichthys crocea</name>
    <name type="common">Large yellow croaker</name>
    <name type="synonym">Pseudosciaena crocea</name>
    <dbReference type="NCBI Taxonomy" id="215358"/>
    <lineage>
        <taxon>Eukaryota</taxon>
        <taxon>Metazoa</taxon>
        <taxon>Chordata</taxon>
        <taxon>Craniata</taxon>
        <taxon>Vertebrata</taxon>
        <taxon>Euteleostomi</taxon>
        <taxon>Actinopterygii</taxon>
        <taxon>Neopterygii</taxon>
        <taxon>Teleostei</taxon>
        <taxon>Neoteleostei</taxon>
        <taxon>Acanthomorphata</taxon>
        <taxon>Eupercaria</taxon>
        <taxon>Sciaenidae</taxon>
        <taxon>Larimichthys</taxon>
    </lineage>
</organism>
<gene>
    <name evidence="1" type="ORF">E3U43_001416</name>
</gene>
<proteinExistence type="predicted"/>
<dbReference type="EMBL" id="CM011680">
    <property type="protein sequence ID" value="TMS17347.1"/>
    <property type="molecule type" value="Genomic_DNA"/>
</dbReference>
<evidence type="ECO:0000313" key="2">
    <source>
        <dbReference type="Proteomes" id="UP000793456"/>
    </source>
</evidence>
<dbReference type="Proteomes" id="UP000793456">
    <property type="component" value="Chromosome VII"/>
</dbReference>